<keyword evidence="2" id="KW-1185">Reference proteome</keyword>
<evidence type="ECO:0000313" key="1">
    <source>
        <dbReference type="EMBL" id="CAK9321635.1"/>
    </source>
</evidence>
<name>A0ABP0YS72_9ROSI</name>
<protein>
    <submittedName>
        <fullName evidence="1">Uncharacterized protein</fullName>
    </submittedName>
</protein>
<accession>A0ABP0YS72</accession>
<evidence type="ECO:0000313" key="2">
    <source>
        <dbReference type="Proteomes" id="UP001642487"/>
    </source>
</evidence>
<proteinExistence type="predicted"/>
<dbReference type="Proteomes" id="UP001642487">
    <property type="component" value="Chromosome 5"/>
</dbReference>
<sequence>MLCSGPTGHVATSHILLHRCHRVGTYKTYTYTYFIISNIALNPRKKKRESEGYVSNYFNSEQRIIICI</sequence>
<reference evidence="1 2" key="1">
    <citation type="submission" date="2024-03" db="EMBL/GenBank/DDBJ databases">
        <authorList>
            <person name="Gkanogiannis A."/>
            <person name="Becerra Lopez-Lavalle L."/>
        </authorList>
    </citation>
    <scope>NUCLEOTIDE SEQUENCE [LARGE SCALE GENOMIC DNA]</scope>
</reference>
<dbReference type="EMBL" id="OZ021739">
    <property type="protein sequence ID" value="CAK9321635.1"/>
    <property type="molecule type" value="Genomic_DNA"/>
</dbReference>
<organism evidence="1 2">
    <name type="scientific">Citrullus colocynthis</name>
    <name type="common">colocynth</name>
    <dbReference type="NCBI Taxonomy" id="252529"/>
    <lineage>
        <taxon>Eukaryota</taxon>
        <taxon>Viridiplantae</taxon>
        <taxon>Streptophyta</taxon>
        <taxon>Embryophyta</taxon>
        <taxon>Tracheophyta</taxon>
        <taxon>Spermatophyta</taxon>
        <taxon>Magnoliopsida</taxon>
        <taxon>eudicotyledons</taxon>
        <taxon>Gunneridae</taxon>
        <taxon>Pentapetalae</taxon>
        <taxon>rosids</taxon>
        <taxon>fabids</taxon>
        <taxon>Cucurbitales</taxon>
        <taxon>Cucurbitaceae</taxon>
        <taxon>Benincaseae</taxon>
        <taxon>Citrullus</taxon>
    </lineage>
</organism>
<gene>
    <name evidence="1" type="ORF">CITCOLO1_LOCUS13719</name>
</gene>